<dbReference type="PRINTS" id="PR00133">
    <property type="entry name" value="GLHYDRLASE3"/>
</dbReference>
<evidence type="ECO:0000256" key="6">
    <source>
        <dbReference type="ARBA" id="ARBA00023180"/>
    </source>
</evidence>
<sequence length="607" mass="66991">MAPFMEDRTAEDEPKLHVPFIRLSDGPNGIRGTKFFGSVPSACLPCGTAIGATFDSELAVQIGRLLGDETHAKGAHVLLSGRGFESFSEDPLLSGTLAGNYINSLKGKGIHVALEHLVCNDQEHERMAVNSILTDWALRDIYLMPFMIATRLSQTAAMMTAYNKVNGIHVSEDRSILRNIIRKDDWFGTYSRSEVVNTSPSRWRWLVLVHAVSANKISSFELDDRVLVKDSAGARIPENGPEKQLSLPEDRYSAATFCNVLPFFSPKHKVAIATFCGGGSTSLDTYSAVTPLEGIQIIATGGIELSQGAYGFQMQGFRNMLEERHLENSDIFFLDYDHPDLHSGDFTPSESGTYDFGLCLLISNTAAKELIAGQTCRSTTMDFGHGGLRFAIEAAARLAAIVDQWESEGDDRTSMDLPPHTDKLIDRIFDANPNTVIVIKSAKTILHAWYGGNEGGNGIADLPLTFPQRLKDNPTYRSKDGRVLYGEDVYIGYRYYEQTEVAPLFPFGHGLSYTTFLLSRLELSMQIQSDEMIVCCTLTNTGSRAGSEVIQSVKVEFRIDILRDTSFWEEKSCSHAGMYRVSVGASSAGEHLSGKFYVEKTRVWSGL</sequence>
<dbReference type="InterPro" id="IPR017853">
    <property type="entry name" value="GH"/>
</dbReference>
<evidence type="ECO:0000256" key="5">
    <source>
        <dbReference type="ARBA" id="ARBA00022801"/>
    </source>
</evidence>
<evidence type="ECO:0000256" key="7">
    <source>
        <dbReference type="ARBA" id="ARBA00023277"/>
    </source>
</evidence>
<reference evidence="12 13" key="1">
    <citation type="journal article" date="2018" name="Front. Microbiol.">
        <title>Genome-Wide Analysis of Corynespora cassiicola Leaf Fall Disease Putative Effectors.</title>
        <authorList>
            <person name="Lopez D."/>
            <person name="Ribeiro S."/>
            <person name="Label P."/>
            <person name="Fumanal B."/>
            <person name="Venisse J.S."/>
            <person name="Kohler A."/>
            <person name="de Oliveira R.R."/>
            <person name="Labutti K."/>
            <person name="Lipzen A."/>
            <person name="Lail K."/>
            <person name="Bauer D."/>
            <person name="Ohm R.A."/>
            <person name="Barry K.W."/>
            <person name="Spatafora J."/>
            <person name="Grigoriev I.V."/>
            <person name="Martin F.M."/>
            <person name="Pujade-Renaud V."/>
        </authorList>
    </citation>
    <scope>NUCLEOTIDE SEQUENCE [LARGE SCALE GENOMIC DNA]</scope>
    <source>
        <strain evidence="12 13">Philippines</strain>
    </source>
</reference>
<comment type="pathway">
    <text evidence="2">Glycan metabolism; cellulose degradation.</text>
</comment>
<evidence type="ECO:0000256" key="8">
    <source>
        <dbReference type="ARBA" id="ARBA00023295"/>
    </source>
</evidence>
<accession>A0A2T2NYR9</accession>
<dbReference type="OrthoDB" id="47059at2759"/>
<evidence type="ECO:0000256" key="1">
    <source>
        <dbReference type="ARBA" id="ARBA00000448"/>
    </source>
</evidence>
<protein>
    <recommendedName>
        <fullName evidence="4">beta-glucosidase</fullName>
        <ecNumber evidence="4">3.2.1.21</ecNumber>
    </recommendedName>
</protein>
<evidence type="ECO:0000259" key="10">
    <source>
        <dbReference type="Pfam" id="PF00933"/>
    </source>
</evidence>
<feature type="domain" description="Glycoside hydrolase family 3 C-terminal" evidence="11">
    <location>
        <begin position="260"/>
        <end position="513"/>
    </location>
</feature>
<dbReference type="PANTHER" id="PTHR42715">
    <property type="entry name" value="BETA-GLUCOSIDASE"/>
    <property type="match status" value="1"/>
</dbReference>
<dbReference type="InterPro" id="IPR002772">
    <property type="entry name" value="Glyco_hydro_3_C"/>
</dbReference>
<evidence type="ECO:0000313" key="13">
    <source>
        <dbReference type="Proteomes" id="UP000240883"/>
    </source>
</evidence>
<dbReference type="SUPFAM" id="SSF51445">
    <property type="entry name" value="(Trans)glycosidases"/>
    <property type="match status" value="1"/>
</dbReference>
<dbReference type="Pfam" id="PF00933">
    <property type="entry name" value="Glyco_hydro_3"/>
    <property type="match status" value="1"/>
</dbReference>
<dbReference type="GO" id="GO:0008422">
    <property type="term" value="F:beta-glucosidase activity"/>
    <property type="evidence" value="ECO:0007669"/>
    <property type="project" value="UniProtKB-EC"/>
</dbReference>
<dbReference type="EMBL" id="KZ678132">
    <property type="protein sequence ID" value="PSN70426.1"/>
    <property type="molecule type" value="Genomic_DNA"/>
</dbReference>
<dbReference type="InterPro" id="IPR050288">
    <property type="entry name" value="Cellulose_deg_GH3"/>
</dbReference>
<keyword evidence="9" id="KW-0624">Polysaccharide degradation</keyword>
<name>A0A2T2NYR9_CORCC</name>
<dbReference type="SUPFAM" id="SSF52279">
    <property type="entry name" value="Beta-D-glucan exohydrolase, C-terminal domain"/>
    <property type="match status" value="1"/>
</dbReference>
<organism evidence="12 13">
    <name type="scientific">Corynespora cassiicola Philippines</name>
    <dbReference type="NCBI Taxonomy" id="1448308"/>
    <lineage>
        <taxon>Eukaryota</taxon>
        <taxon>Fungi</taxon>
        <taxon>Dikarya</taxon>
        <taxon>Ascomycota</taxon>
        <taxon>Pezizomycotina</taxon>
        <taxon>Dothideomycetes</taxon>
        <taxon>Pleosporomycetidae</taxon>
        <taxon>Pleosporales</taxon>
        <taxon>Corynesporascaceae</taxon>
        <taxon>Corynespora</taxon>
    </lineage>
</organism>
<dbReference type="InterPro" id="IPR001764">
    <property type="entry name" value="Glyco_hydro_3_N"/>
</dbReference>
<evidence type="ECO:0000256" key="9">
    <source>
        <dbReference type="ARBA" id="ARBA00023326"/>
    </source>
</evidence>
<evidence type="ECO:0000313" key="12">
    <source>
        <dbReference type="EMBL" id="PSN70426.1"/>
    </source>
</evidence>
<dbReference type="InterPro" id="IPR036881">
    <property type="entry name" value="Glyco_hydro_3_C_sf"/>
</dbReference>
<evidence type="ECO:0000256" key="4">
    <source>
        <dbReference type="ARBA" id="ARBA00012744"/>
    </source>
</evidence>
<dbReference type="GO" id="GO:0009251">
    <property type="term" value="P:glucan catabolic process"/>
    <property type="evidence" value="ECO:0007669"/>
    <property type="project" value="TreeGrafter"/>
</dbReference>
<keyword evidence="6" id="KW-0325">Glycoprotein</keyword>
<comment type="catalytic activity">
    <reaction evidence="1">
        <text>Hydrolysis of terminal, non-reducing beta-D-glucosyl residues with release of beta-D-glucose.</text>
        <dbReference type="EC" id="3.2.1.21"/>
    </reaction>
</comment>
<dbReference type="STRING" id="1448308.A0A2T2NYR9"/>
<dbReference type="AlphaFoldDB" id="A0A2T2NYR9"/>
<comment type="similarity">
    <text evidence="3">Belongs to the glycosyl hydrolase 3 family.</text>
</comment>
<dbReference type="Gene3D" id="2.60.120.260">
    <property type="entry name" value="Galactose-binding domain-like"/>
    <property type="match status" value="1"/>
</dbReference>
<dbReference type="Gene3D" id="3.40.50.1700">
    <property type="entry name" value="Glycoside hydrolase family 3 C-terminal domain"/>
    <property type="match status" value="1"/>
</dbReference>
<dbReference type="Pfam" id="PF01915">
    <property type="entry name" value="Glyco_hydro_3_C"/>
    <property type="match status" value="1"/>
</dbReference>
<feature type="domain" description="Glycoside hydrolase family 3 N-terminal" evidence="10">
    <location>
        <begin position="12"/>
        <end position="184"/>
    </location>
</feature>
<dbReference type="Proteomes" id="UP000240883">
    <property type="component" value="Unassembled WGS sequence"/>
</dbReference>
<gene>
    <name evidence="12" type="ORF">BS50DRAFT_599028</name>
</gene>
<keyword evidence="5 12" id="KW-0378">Hydrolase</keyword>
<keyword evidence="13" id="KW-1185">Reference proteome</keyword>
<keyword evidence="7" id="KW-0119">Carbohydrate metabolism</keyword>
<dbReference type="Gene3D" id="3.20.20.300">
    <property type="entry name" value="Glycoside hydrolase, family 3, N-terminal domain"/>
    <property type="match status" value="2"/>
</dbReference>
<dbReference type="EC" id="3.2.1.21" evidence="4"/>
<evidence type="ECO:0000256" key="3">
    <source>
        <dbReference type="ARBA" id="ARBA00005336"/>
    </source>
</evidence>
<evidence type="ECO:0000259" key="11">
    <source>
        <dbReference type="Pfam" id="PF01915"/>
    </source>
</evidence>
<dbReference type="InterPro" id="IPR036962">
    <property type="entry name" value="Glyco_hydro_3_N_sf"/>
</dbReference>
<dbReference type="PANTHER" id="PTHR42715:SF27">
    <property type="entry name" value="BETA-GLUCOSIDASE-RELATED"/>
    <property type="match status" value="1"/>
</dbReference>
<proteinExistence type="inferred from homology"/>
<keyword evidence="8" id="KW-0326">Glycosidase</keyword>
<evidence type="ECO:0000256" key="2">
    <source>
        <dbReference type="ARBA" id="ARBA00004987"/>
    </source>
</evidence>